<dbReference type="RefSeq" id="WP_310424688.1">
    <property type="nucleotide sequence ID" value="NZ_JAVDYC010000001.1"/>
</dbReference>
<gene>
    <name evidence="1" type="ORF">J2S44_007649</name>
</gene>
<dbReference type="InterPro" id="IPR035948">
    <property type="entry name" value="YwqG-like_sf"/>
</dbReference>
<protein>
    <recommendedName>
        <fullName evidence="3">DUF1963 domain-containing protein</fullName>
    </recommendedName>
</protein>
<evidence type="ECO:0008006" key="3">
    <source>
        <dbReference type="Google" id="ProtNLM"/>
    </source>
</evidence>
<dbReference type="Proteomes" id="UP001183629">
    <property type="component" value="Unassembled WGS sequence"/>
</dbReference>
<organism evidence="1 2">
    <name type="scientific">Catenuloplanes niger</name>
    <dbReference type="NCBI Taxonomy" id="587534"/>
    <lineage>
        <taxon>Bacteria</taxon>
        <taxon>Bacillati</taxon>
        <taxon>Actinomycetota</taxon>
        <taxon>Actinomycetes</taxon>
        <taxon>Micromonosporales</taxon>
        <taxon>Micromonosporaceae</taxon>
        <taxon>Catenuloplanes</taxon>
    </lineage>
</organism>
<evidence type="ECO:0000313" key="2">
    <source>
        <dbReference type="Proteomes" id="UP001183629"/>
    </source>
</evidence>
<dbReference type="AlphaFoldDB" id="A0AAE3ZY78"/>
<proteinExistence type="predicted"/>
<accession>A0AAE3ZY78</accession>
<dbReference type="SUPFAM" id="SSF103032">
    <property type="entry name" value="Hypothetical protein YwqG"/>
    <property type="match status" value="1"/>
</dbReference>
<dbReference type="EMBL" id="JAVDYC010000001">
    <property type="protein sequence ID" value="MDR7327399.1"/>
    <property type="molecule type" value="Genomic_DNA"/>
</dbReference>
<dbReference type="Pfam" id="PF09234">
    <property type="entry name" value="DUF1963"/>
    <property type="match status" value="1"/>
</dbReference>
<name>A0AAE3ZY78_9ACTN</name>
<dbReference type="InterPro" id="IPR015315">
    <property type="entry name" value="DUF1963"/>
</dbReference>
<reference evidence="1 2" key="1">
    <citation type="submission" date="2023-07" db="EMBL/GenBank/DDBJ databases">
        <title>Sequencing the genomes of 1000 actinobacteria strains.</title>
        <authorList>
            <person name="Klenk H.-P."/>
        </authorList>
    </citation>
    <scope>NUCLEOTIDE SEQUENCE [LARGE SCALE GENOMIC DNA]</scope>
    <source>
        <strain evidence="1 2">DSM 44711</strain>
    </source>
</reference>
<comment type="caution">
    <text evidence="1">The sequence shown here is derived from an EMBL/GenBank/DDBJ whole genome shotgun (WGS) entry which is preliminary data.</text>
</comment>
<sequence length="205" mass="22793">MRRPVAFEEAGAAVAGPVTKLCGRPTWLDGPQWPVSRALGRPMFFLGQFRLDDGPDGEPRLAYLFMTDSETLQIRDDDSGYDENRPGMPDVHETFEPEAGENAVIVQPGGRVPSFVTVRAMDEPRMCWRDEDHLPVDASPAPGRVPMQFLGGEPVWLQFDQTPAPGWRLVAQLTEQLGFNFGDDGVGYVFVSPDGTEGRFLWQCH</sequence>
<keyword evidence="2" id="KW-1185">Reference proteome</keyword>
<evidence type="ECO:0000313" key="1">
    <source>
        <dbReference type="EMBL" id="MDR7327399.1"/>
    </source>
</evidence>